<organism evidence="2 3">
    <name type="scientific">Agrocybe chaxingu</name>
    <dbReference type="NCBI Taxonomy" id="84603"/>
    <lineage>
        <taxon>Eukaryota</taxon>
        <taxon>Fungi</taxon>
        <taxon>Dikarya</taxon>
        <taxon>Basidiomycota</taxon>
        <taxon>Agaricomycotina</taxon>
        <taxon>Agaricomycetes</taxon>
        <taxon>Agaricomycetidae</taxon>
        <taxon>Agaricales</taxon>
        <taxon>Agaricineae</taxon>
        <taxon>Strophariaceae</taxon>
        <taxon>Agrocybe</taxon>
    </lineage>
</organism>
<sequence>MSKNPKYDTSSSRDVPGLYSSRQISKTTGTSSCLEYTSREGNSRPQSSRSAKHEVKEEGDEQAEEVTKATDAYAALCAVGMPEEVTREAFIRLYLSSDRTSLSGGKGKERKKETDHLHRKEKGKRRQVAAHEKDTTGGVPWKALIDTLAAQLVGRSEVARVRSILQASEGEGPHKDLSDRLASAHRILNATRREWEVERANLDALGLLFVNHTVLTMI</sequence>
<feature type="compositionally biased region" description="Basic and acidic residues" evidence="1">
    <location>
        <begin position="106"/>
        <end position="118"/>
    </location>
</feature>
<accession>A0A9W8JTC8</accession>
<evidence type="ECO:0000313" key="3">
    <source>
        <dbReference type="Proteomes" id="UP001148786"/>
    </source>
</evidence>
<dbReference type="EMBL" id="JANKHO010001511">
    <property type="protein sequence ID" value="KAJ3500972.1"/>
    <property type="molecule type" value="Genomic_DNA"/>
</dbReference>
<feature type="compositionally biased region" description="Polar residues" evidence="1">
    <location>
        <begin position="1"/>
        <end position="13"/>
    </location>
</feature>
<dbReference type="Proteomes" id="UP001148786">
    <property type="component" value="Unassembled WGS sequence"/>
</dbReference>
<evidence type="ECO:0000313" key="2">
    <source>
        <dbReference type="EMBL" id="KAJ3500972.1"/>
    </source>
</evidence>
<protein>
    <submittedName>
        <fullName evidence="2">Uncharacterized protein</fullName>
    </submittedName>
</protein>
<feature type="region of interest" description="Disordered" evidence="1">
    <location>
        <begin position="1"/>
        <end position="66"/>
    </location>
</feature>
<reference evidence="2" key="1">
    <citation type="submission" date="2022-07" db="EMBL/GenBank/DDBJ databases">
        <title>Genome Sequence of Agrocybe chaxingu.</title>
        <authorList>
            <person name="Buettner E."/>
        </authorList>
    </citation>
    <scope>NUCLEOTIDE SEQUENCE</scope>
    <source>
        <strain evidence="2">MP-N11</strain>
    </source>
</reference>
<evidence type="ECO:0000256" key="1">
    <source>
        <dbReference type="SAM" id="MobiDB-lite"/>
    </source>
</evidence>
<keyword evidence="3" id="KW-1185">Reference proteome</keyword>
<name>A0A9W8JTC8_9AGAR</name>
<comment type="caution">
    <text evidence="2">The sequence shown here is derived from an EMBL/GenBank/DDBJ whole genome shotgun (WGS) entry which is preliminary data.</text>
</comment>
<dbReference type="AlphaFoldDB" id="A0A9W8JTC8"/>
<proteinExistence type="predicted"/>
<feature type="compositionally biased region" description="Polar residues" evidence="1">
    <location>
        <begin position="20"/>
        <end position="36"/>
    </location>
</feature>
<feature type="region of interest" description="Disordered" evidence="1">
    <location>
        <begin position="100"/>
        <end position="133"/>
    </location>
</feature>
<gene>
    <name evidence="2" type="ORF">NLJ89_g9552</name>
</gene>
<feature type="compositionally biased region" description="Basic residues" evidence="1">
    <location>
        <begin position="119"/>
        <end position="128"/>
    </location>
</feature>